<proteinExistence type="inferred from homology"/>
<dbReference type="GO" id="GO:0016020">
    <property type="term" value="C:membrane"/>
    <property type="evidence" value="ECO:0007669"/>
    <property type="project" value="UniProtKB-SubCell"/>
</dbReference>
<dbReference type="Gene3D" id="1.50.40.10">
    <property type="entry name" value="Mitochondrial carrier domain"/>
    <property type="match status" value="1"/>
</dbReference>
<name>A0A481Z8G6_9VIRU</name>
<evidence type="ECO:0000256" key="3">
    <source>
        <dbReference type="ARBA" id="ARBA00022448"/>
    </source>
</evidence>
<evidence type="ECO:0000256" key="2">
    <source>
        <dbReference type="ARBA" id="ARBA00006375"/>
    </source>
</evidence>
<evidence type="ECO:0000313" key="10">
    <source>
        <dbReference type="EMBL" id="QBK91399.1"/>
    </source>
</evidence>
<reference evidence="10" key="1">
    <citation type="journal article" date="2019" name="MBio">
        <title>Virus Genomes from Deep Sea Sediments Expand the Ocean Megavirome and Support Independent Origins of Viral Gigantism.</title>
        <authorList>
            <person name="Backstrom D."/>
            <person name="Yutin N."/>
            <person name="Jorgensen S.L."/>
            <person name="Dharamshi J."/>
            <person name="Homa F."/>
            <person name="Zaremba-Niedwiedzka K."/>
            <person name="Spang A."/>
            <person name="Wolf Y.I."/>
            <person name="Koonin E.V."/>
            <person name="Ettema T.J."/>
        </authorList>
    </citation>
    <scope>NUCLEOTIDE SEQUENCE</scope>
</reference>
<evidence type="ECO:0000256" key="4">
    <source>
        <dbReference type="ARBA" id="ARBA00022692"/>
    </source>
</evidence>
<gene>
    <name evidence="10" type="ORF">LCPAC302_00190</name>
</gene>
<evidence type="ECO:0000256" key="9">
    <source>
        <dbReference type="SAM" id="Phobius"/>
    </source>
</evidence>
<accession>A0A481Z8G6</accession>
<dbReference type="GO" id="GO:0022857">
    <property type="term" value="F:transmembrane transporter activity"/>
    <property type="evidence" value="ECO:0007669"/>
    <property type="project" value="TreeGrafter"/>
</dbReference>
<keyword evidence="3" id="KW-0813">Transport</keyword>
<dbReference type="Pfam" id="PF00153">
    <property type="entry name" value="Mito_carr"/>
    <property type="match status" value="2"/>
</dbReference>
<dbReference type="EMBL" id="MK500535">
    <property type="protein sequence ID" value="QBK91399.1"/>
    <property type="molecule type" value="Genomic_DNA"/>
</dbReference>
<keyword evidence="8 9" id="KW-0472">Membrane</keyword>
<feature type="transmembrane region" description="Helical" evidence="9">
    <location>
        <begin position="6"/>
        <end position="24"/>
    </location>
</feature>
<organism evidence="10">
    <name type="scientific">Pithovirus LCPAC302</name>
    <dbReference type="NCBI Taxonomy" id="2506593"/>
    <lineage>
        <taxon>Viruses</taxon>
        <taxon>Pithoviruses</taxon>
    </lineage>
</organism>
<evidence type="ECO:0000256" key="5">
    <source>
        <dbReference type="ARBA" id="ARBA00022737"/>
    </source>
</evidence>
<dbReference type="SUPFAM" id="SSF103506">
    <property type="entry name" value="Mitochondrial carrier"/>
    <property type="match status" value="1"/>
</dbReference>
<evidence type="ECO:0000256" key="7">
    <source>
        <dbReference type="ARBA" id="ARBA00022989"/>
    </source>
</evidence>
<comment type="similarity">
    <text evidence="2">Belongs to the mitochondrial carrier (TC 2.A.29) family.</text>
</comment>
<evidence type="ECO:0000256" key="6">
    <source>
        <dbReference type="ARBA" id="ARBA00022837"/>
    </source>
</evidence>
<comment type="subcellular location">
    <subcellularLocation>
        <location evidence="1">Membrane</location>
        <topology evidence="1">Multi-pass membrane protein</topology>
    </subcellularLocation>
</comment>
<keyword evidence="6" id="KW-0106">Calcium</keyword>
<dbReference type="PRINTS" id="PR00926">
    <property type="entry name" value="MITOCARRIER"/>
</dbReference>
<keyword evidence="5" id="KW-0677">Repeat</keyword>
<dbReference type="PANTHER" id="PTHR45678:SF9">
    <property type="entry name" value="CALCIUM-BINDING MITOCHONDRIAL CARRIER PROTEIN ARALAR1"/>
    <property type="match status" value="1"/>
</dbReference>
<keyword evidence="4 9" id="KW-0812">Transmembrane</keyword>
<dbReference type="InterPro" id="IPR023395">
    <property type="entry name" value="MCP_dom_sf"/>
</dbReference>
<protein>
    <submittedName>
        <fullName evidence="10">Mitochondrial carrier-like protein</fullName>
    </submittedName>
</protein>
<dbReference type="InterPro" id="IPR051028">
    <property type="entry name" value="Mito_Solute_Carrier"/>
</dbReference>
<evidence type="ECO:0000256" key="1">
    <source>
        <dbReference type="ARBA" id="ARBA00004141"/>
    </source>
</evidence>
<keyword evidence="7 9" id="KW-1133">Transmembrane helix</keyword>
<dbReference type="PROSITE" id="PS50920">
    <property type="entry name" value="SOLCAR"/>
    <property type="match status" value="3"/>
</dbReference>
<sequence>MDKIILFLYGGMAGGIGVTSVYPIDLIKTRMQNQIGNDKYRSSFHCFMKTLKNEGFLALYKGLRPQIMGVVPEKAIKLAVNDIVKSYCKKDSVISDIISGGCAGLSQVIVSNPLEITKIRMQMSGESSKPADFKKIVSDLGFRGLYKGLPACMARDIFFSAIYFSVYSAVRKRMMKEGDITNTGQLISGTFAGFCASSVTTPLDVIKTRIQVGNRYSGIYDCFNRMIKYEGYKSLFKGFVPRVLRSSPQFGVTLYFYEKFKSKNSEKR</sequence>
<dbReference type="InterPro" id="IPR018108">
    <property type="entry name" value="MCP_transmembrane"/>
</dbReference>
<evidence type="ECO:0000256" key="8">
    <source>
        <dbReference type="ARBA" id="ARBA00023136"/>
    </source>
</evidence>
<dbReference type="PANTHER" id="PTHR45678">
    <property type="entry name" value="MITOCHONDRIAL 2-OXODICARBOXYLATE CARRIER 1-RELATED"/>
    <property type="match status" value="1"/>
</dbReference>
<dbReference type="InterPro" id="IPR002067">
    <property type="entry name" value="MCP"/>
</dbReference>